<evidence type="ECO:0000313" key="2">
    <source>
        <dbReference type="EMBL" id="RGM90299.1"/>
    </source>
</evidence>
<organism evidence="2 3">
    <name type="scientific">Phocaeicola plebeius</name>
    <dbReference type="NCBI Taxonomy" id="310297"/>
    <lineage>
        <taxon>Bacteria</taxon>
        <taxon>Pseudomonadati</taxon>
        <taxon>Bacteroidota</taxon>
        <taxon>Bacteroidia</taxon>
        <taxon>Bacteroidales</taxon>
        <taxon>Bacteroidaceae</taxon>
        <taxon>Phocaeicola</taxon>
    </lineage>
</organism>
<evidence type="ECO:0000313" key="3">
    <source>
        <dbReference type="Proteomes" id="UP000260814"/>
    </source>
</evidence>
<dbReference type="RefSeq" id="WP_117702093.1">
    <property type="nucleotide sequence ID" value="NZ_QSTW01000013.1"/>
</dbReference>
<name>A0A3E4Z6Z2_9BACT</name>
<proteinExistence type="predicted"/>
<dbReference type="Proteomes" id="UP000260814">
    <property type="component" value="Unassembled WGS sequence"/>
</dbReference>
<comment type="caution">
    <text evidence="2">The sequence shown here is derived from an EMBL/GenBank/DDBJ whole genome shotgun (WGS) entry which is preliminary data.</text>
</comment>
<feature type="chain" id="PRO_5017669839" evidence="1">
    <location>
        <begin position="22"/>
        <end position="71"/>
    </location>
</feature>
<feature type="signal peptide" evidence="1">
    <location>
        <begin position="1"/>
        <end position="21"/>
    </location>
</feature>
<gene>
    <name evidence="2" type="ORF">DXB87_10385</name>
</gene>
<dbReference type="EMBL" id="QSTW01000013">
    <property type="protein sequence ID" value="RGM90299.1"/>
    <property type="molecule type" value="Genomic_DNA"/>
</dbReference>
<keyword evidence="1" id="KW-0732">Signal</keyword>
<evidence type="ECO:0000256" key="1">
    <source>
        <dbReference type="SAM" id="SignalP"/>
    </source>
</evidence>
<accession>A0A3E4Z6Z2</accession>
<sequence length="71" mass="8198">MKKQIKVILCCVFLFVALCFAGRSDWSEQVIYVMPKSAYESISAKLGEDCSDYEIAREYVKNKSYYDAMGY</sequence>
<dbReference type="AlphaFoldDB" id="A0A3E4Z6Z2"/>
<protein>
    <submittedName>
        <fullName evidence="2">Uncharacterized protein</fullName>
    </submittedName>
</protein>
<reference evidence="2 3" key="1">
    <citation type="submission" date="2018-08" db="EMBL/GenBank/DDBJ databases">
        <title>A genome reference for cultivated species of the human gut microbiota.</title>
        <authorList>
            <person name="Zou Y."/>
            <person name="Xue W."/>
            <person name="Luo G."/>
        </authorList>
    </citation>
    <scope>NUCLEOTIDE SEQUENCE [LARGE SCALE GENOMIC DNA]</scope>
    <source>
        <strain evidence="2 3">OM06-2</strain>
    </source>
</reference>